<organism evidence="1 2">
    <name type="scientific">Prorocentrum cordatum</name>
    <dbReference type="NCBI Taxonomy" id="2364126"/>
    <lineage>
        <taxon>Eukaryota</taxon>
        <taxon>Sar</taxon>
        <taxon>Alveolata</taxon>
        <taxon>Dinophyceae</taxon>
        <taxon>Prorocentrales</taxon>
        <taxon>Prorocentraceae</taxon>
        <taxon>Prorocentrum</taxon>
    </lineage>
</organism>
<keyword evidence="2" id="KW-1185">Reference proteome</keyword>
<reference evidence="1" key="1">
    <citation type="submission" date="2023-10" db="EMBL/GenBank/DDBJ databases">
        <authorList>
            <person name="Chen Y."/>
            <person name="Shah S."/>
            <person name="Dougan E. K."/>
            <person name="Thang M."/>
            <person name="Chan C."/>
        </authorList>
    </citation>
    <scope>NUCLEOTIDE SEQUENCE [LARGE SCALE GENOMIC DNA]</scope>
</reference>
<protein>
    <submittedName>
        <fullName evidence="1">Uncharacterized protein</fullName>
    </submittedName>
</protein>
<dbReference type="Proteomes" id="UP001189429">
    <property type="component" value="Unassembled WGS sequence"/>
</dbReference>
<gene>
    <name evidence="1" type="ORF">PCOR1329_LOCUS50650</name>
</gene>
<evidence type="ECO:0000313" key="2">
    <source>
        <dbReference type="Proteomes" id="UP001189429"/>
    </source>
</evidence>
<proteinExistence type="predicted"/>
<feature type="non-terminal residue" evidence="1">
    <location>
        <position position="260"/>
    </location>
</feature>
<sequence>MAQRGTRVSWIGGLLDIEGEGVVASVDQDKVKELADDAIKLLSLSVVFAKALRQYIGVANHIAGVLFPWRAFLCDLWGALAAVGKQAAGAVRIHYSVLACCGGGASVTIVAGASPWCLGGVRVVGGQITQWFAGALSELDAVVLQSSIGSRLGQQAFEALAILVALRKWKSWWCSVRAAHEAKADDVAALTALAKLKGKRAGVATIAREIAFDLCDGAFQPDVCAHAPGIALGIADSLSLQSQPGRPVVSRPLLADAAEG</sequence>
<evidence type="ECO:0000313" key="1">
    <source>
        <dbReference type="EMBL" id="CAK0862154.1"/>
    </source>
</evidence>
<comment type="caution">
    <text evidence="1">The sequence shown here is derived from an EMBL/GenBank/DDBJ whole genome shotgun (WGS) entry which is preliminary data.</text>
</comment>
<accession>A0ABN9UQ92</accession>
<name>A0ABN9UQ92_9DINO</name>
<dbReference type="EMBL" id="CAUYUJ010016131">
    <property type="protein sequence ID" value="CAK0862154.1"/>
    <property type="molecule type" value="Genomic_DNA"/>
</dbReference>